<sequence length="98" mass="11196">MTVISVVRLLALLLGLRYRQVVTLKRTLMTLIFAWILHILGILAYLWDPIVTSWCIKVAVPVCLLTSFVLLDHFPKRQQNQPVPLNIARYRKAVSAAL</sequence>
<accession>A0ABN8NX54</accession>
<keyword evidence="3 5" id="KW-1133">Transmembrane helix</keyword>
<feature type="domain" description="G-protein coupled receptors family 1 profile" evidence="6">
    <location>
        <begin position="1"/>
        <end position="98"/>
    </location>
</feature>
<comment type="caution">
    <text evidence="7">The sequence shown here is derived from an EMBL/GenBank/DDBJ whole genome shotgun (WGS) entry which is preliminary data.</text>
</comment>
<dbReference type="Proteomes" id="UP001159405">
    <property type="component" value="Unassembled WGS sequence"/>
</dbReference>
<organism evidence="7 8">
    <name type="scientific">Porites lobata</name>
    <dbReference type="NCBI Taxonomy" id="104759"/>
    <lineage>
        <taxon>Eukaryota</taxon>
        <taxon>Metazoa</taxon>
        <taxon>Cnidaria</taxon>
        <taxon>Anthozoa</taxon>
        <taxon>Hexacorallia</taxon>
        <taxon>Scleractinia</taxon>
        <taxon>Fungiina</taxon>
        <taxon>Poritidae</taxon>
        <taxon>Porites</taxon>
    </lineage>
</organism>
<feature type="transmembrane region" description="Helical" evidence="5">
    <location>
        <begin position="54"/>
        <end position="71"/>
    </location>
</feature>
<reference evidence="7 8" key="1">
    <citation type="submission" date="2022-05" db="EMBL/GenBank/DDBJ databases">
        <authorList>
            <consortium name="Genoscope - CEA"/>
            <person name="William W."/>
        </authorList>
    </citation>
    <scope>NUCLEOTIDE SEQUENCE [LARGE SCALE GENOMIC DNA]</scope>
</reference>
<dbReference type="InterPro" id="IPR017452">
    <property type="entry name" value="GPCR_Rhodpsn_7TM"/>
</dbReference>
<feature type="transmembrane region" description="Helical" evidence="5">
    <location>
        <begin position="29"/>
        <end position="47"/>
    </location>
</feature>
<evidence type="ECO:0000259" key="6">
    <source>
        <dbReference type="PROSITE" id="PS50262"/>
    </source>
</evidence>
<dbReference type="SUPFAM" id="SSF81321">
    <property type="entry name" value="Family A G protein-coupled receptor-like"/>
    <property type="match status" value="1"/>
</dbReference>
<name>A0ABN8NX54_9CNID</name>
<proteinExistence type="predicted"/>
<evidence type="ECO:0000256" key="5">
    <source>
        <dbReference type="SAM" id="Phobius"/>
    </source>
</evidence>
<evidence type="ECO:0000313" key="7">
    <source>
        <dbReference type="EMBL" id="CAH3123875.1"/>
    </source>
</evidence>
<evidence type="ECO:0000256" key="1">
    <source>
        <dbReference type="ARBA" id="ARBA00004370"/>
    </source>
</evidence>
<keyword evidence="2 5" id="KW-0812">Transmembrane</keyword>
<evidence type="ECO:0000256" key="4">
    <source>
        <dbReference type="ARBA" id="ARBA00023136"/>
    </source>
</evidence>
<gene>
    <name evidence="7" type="ORF">PLOB_00030306</name>
</gene>
<dbReference type="Gene3D" id="1.20.1070.10">
    <property type="entry name" value="Rhodopsin 7-helix transmembrane proteins"/>
    <property type="match status" value="1"/>
</dbReference>
<keyword evidence="8" id="KW-1185">Reference proteome</keyword>
<evidence type="ECO:0000256" key="3">
    <source>
        <dbReference type="ARBA" id="ARBA00022989"/>
    </source>
</evidence>
<protein>
    <recommendedName>
        <fullName evidence="6">G-protein coupled receptors family 1 profile domain-containing protein</fullName>
    </recommendedName>
</protein>
<dbReference type="PROSITE" id="PS50262">
    <property type="entry name" value="G_PROTEIN_RECEP_F1_2"/>
    <property type="match status" value="1"/>
</dbReference>
<evidence type="ECO:0000256" key="2">
    <source>
        <dbReference type="ARBA" id="ARBA00022692"/>
    </source>
</evidence>
<evidence type="ECO:0000313" key="8">
    <source>
        <dbReference type="Proteomes" id="UP001159405"/>
    </source>
</evidence>
<dbReference type="EMBL" id="CALNXK010000039">
    <property type="protein sequence ID" value="CAH3123875.1"/>
    <property type="molecule type" value="Genomic_DNA"/>
</dbReference>
<keyword evidence="4 5" id="KW-0472">Membrane</keyword>
<comment type="subcellular location">
    <subcellularLocation>
        <location evidence="1">Membrane</location>
    </subcellularLocation>
</comment>